<dbReference type="GO" id="GO:0016831">
    <property type="term" value="F:carboxy-lyase activity"/>
    <property type="evidence" value="ECO:0007669"/>
    <property type="project" value="UniProtKB-KW"/>
</dbReference>
<dbReference type="InterPro" id="IPR032466">
    <property type="entry name" value="Metal_Hydrolase"/>
</dbReference>
<dbReference type="Proteomes" id="UP000541444">
    <property type="component" value="Unassembled WGS sequence"/>
</dbReference>
<dbReference type="FunFam" id="3.20.20.140:FF:000052">
    <property type="entry name" value="Catalytic/ hydrolase"/>
    <property type="match status" value="1"/>
</dbReference>
<keyword evidence="2" id="KW-0210">Decarboxylase</keyword>
<dbReference type="AlphaFoldDB" id="A0A7J7L5N5"/>
<protein>
    <recommendedName>
        <fullName evidence="3">Amidohydrolase-related domain-containing protein</fullName>
    </recommendedName>
</protein>
<reference evidence="4 5" key="1">
    <citation type="journal article" date="2020" name="IScience">
        <title>Genome Sequencing of the Endangered Kingdonia uniflora (Circaeasteraceae, Ranunculales) Reveals Potential Mechanisms of Evolutionary Specialization.</title>
        <authorList>
            <person name="Sun Y."/>
            <person name="Deng T."/>
            <person name="Zhang A."/>
            <person name="Moore M.J."/>
            <person name="Landis J.B."/>
            <person name="Lin N."/>
            <person name="Zhang H."/>
            <person name="Zhang X."/>
            <person name="Huang J."/>
            <person name="Zhang X."/>
            <person name="Sun H."/>
            <person name="Wang H."/>
        </authorList>
    </citation>
    <scope>NUCLEOTIDE SEQUENCE [LARGE SCALE GENOMIC DNA]</scope>
    <source>
        <strain evidence="4">TB1705</strain>
        <tissue evidence="4">Leaf</tissue>
    </source>
</reference>
<comment type="similarity">
    <text evidence="2">Belongs to the metallo-dependent hydrolases superfamily.</text>
</comment>
<evidence type="ECO:0000313" key="5">
    <source>
        <dbReference type="Proteomes" id="UP000541444"/>
    </source>
</evidence>
<keyword evidence="1 2" id="KW-0456">Lyase</keyword>
<evidence type="ECO:0000259" key="3">
    <source>
        <dbReference type="Pfam" id="PF04909"/>
    </source>
</evidence>
<evidence type="ECO:0000313" key="4">
    <source>
        <dbReference type="EMBL" id="KAF6137927.1"/>
    </source>
</evidence>
<dbReference type="Gene3D" id="3.20.20.140">
    <property type="entry name" value="Metal-dependent hydrolases"/>
    <property type="match status" value="1"/>
</dbReference>
<comment type="caution">
    <text evidence="4">The sequence shown here is derived from an EMBL/GenBank/DDBJ whole genome shotgun (WGS) entry which is preliminary data.</text>
</comment>
<dbReference type="InterPro" id="IPR006680">
    <property type="entry name" value="Amidohydro-rel"/>
</dbReference>
<sequence>MALMRLKPLQLFSCFSSSSRPPLSFTKKLHFRKMSTTTDPDTTTPSLVKVIDSHLHVWASPEEATNGYPYFPGNEPTLPASVDFLLKCMEEAGVDGAMIVQPINHKFDHSLVTSVLKKYPSKFAGCCLANPAEDGSGIKQLEDLVLKDGFRAVRFNPYLWPSGQKMTNEIGKAMFAKAGELKAPVAFMCMKGLNLHISEIEELCTEFPSTIVLLDHVAFCRPPDNDEENKAFFSLIKLSRFPQVYVKFSALFRVSREPYPYYDTRHLLFQLVSAYGSNRVMWGSDFPYVVPECGYKEGKEAVTSIANMVSIPSTDLEWIMGKTVMQLFQES</sequence>
<dbReference type="EMBL" id="JACGCM010002618">
    <property type="protein sequence ID" value="KAF6137927.1"/>
    <property type="molecule type" value="Genomic_DNA"/>
</dbReference>
<proteinExistence type="inferred from homology"/>
<name>A0A7J7L5N5_9MAGN</name>
<dbReference type="OrthoDB" id="2135488at2759"/>
<feature type="domain" description="Amidohydrolase-related" evidence="3">
    <location>
        <begin position="51"/>
        <end position="323"/>
    </location>
</feature>
<dbReference type="InterPro" id="IPR032465">
    <property type="entry name" value="ACMSD"/>
</dbReference>
<keyword evidence="5" id="KW-1185">Reference proteome</keyword>
<evidence type="ECO:0000256" key="2">
    <source>
        <dbReference type="RuleBase" id="RU366045"/>
    </source>
</evidence>
<gene>
    <name evidence="4" type="ORF">GIB67_041800</name>
</gene>
<accession>A0A7J7L5N5</accession>
<dbReference type="PANTHER" id="PTHR21240">
    <property type="entry name" value="2-AMINO-3-CARBOXYLMUCONATE-6-SEMIALDEHYDE DECARBOXYLASE"/>
    <property type="match status" value="1"/>
</dbReference>
<dbReference type="Pfam" id="PF04909">
    <property type="entry name" value="Amidohydro_2"/>
    <property type="match status" value="1"/>
</dbReference>
<dbReference type="PANTHER" id="PTHR21240:SF19">
    <property type="entry name" value="CATALYTIC_ HYDROLASE"/>
    <property type="match status" value="1"/>
</dbReference>
<dbReference type="SUPFAM" id="SSF51556">
    <property type="entry name" value="Metallo-dependent hydrolases"/>
    <property type="match status" value="1"/>
</dbReference>
<evidence type="ECO:0000256" key="1">
    <source>
        <dbReference type="ARBA" id="ARBA00023239"/>
    </source>
</evidence>
<organism evidence="4 5">
    <name type="scientific">Kingdonia uniflora</name>
    <dbReference type="NCBI Taxonomy" id="39325"/>
    <lineage>
        <taxon>Eukaryota</taxon>
        <taxon>Viridiplantae</taxon>
        <taxon>Streptophyta</taxon>
        <taxon>Embryophyta</taxon>
        <taxon>Tracheophyta</taxon>
        <taxon>Spermatophyta</taxon>
        <taxon>Magnoliopsida</taxon>
        <taxon>Ranunculales</taxon>
        <taxon>Circaeasteraceae</taxon>
        <taxon>Kingdonia</taxon>
    </lineage>
</organism>
<dbReference type="GO" id="GO:0016787">
    <property type="term" value="F:hydrolase activity"/>
    <property type="evidence" value="ECO:0007669"/>
    <property type="project" value="InterPro"/>
</dbReference>